<gene>
    <name evidence="1" type="ORF">CNEO_40778</name>
</gene>
<protein>
    <submittedName>
        <fullName evidence="1">Uncharacterized protein</fullName>
    </submittedName>
</protein>
<sequence>MLKPITPNVKEAVQKATEVVLEETKDVDVSKIIYILESEYKIKFFNMEVLQKLIKEALNNIVFIYC</sequence>
<dbReference type="RefSeq" id="WP_317076442.1">
    <property type="nucleotide sequence ID" value="NZ_CAKJVE010000004.1"/>
</dbReference>
<reference evidence="1" key="1">
    <citation type="submission" date="2021-10" db="EMBL/GenBank/DDBJ databases">
        <authorList>
            <person name="Mesa V."/>
        </authorList>
    </citation>
    <scope>NUCLEOTIDE SEQUENCE</scope>
    <source>
        <strain evidence="1">CC3_PB</strain>
    </source>
</reference>
<name>A0AA86JNW3_9CLOT</name>
<organism evidence="1 2">
    <name type="scientific">Clostridium neonatale</name>
    <dbReference type="NCBI Taxonomy" id="137838"/>
    <lineage>
        <taxon>Bacteria</taxon>
        <taxon>Bacillati</taxon>
        <taxon>Bacillota</taxon>
        <taxon>Clostridia</taxon>
        <taxon>Eubacteriales</taxon>
        <taxon>Clostridiaceae</taxon>
        <taxon>Clostridium</taxon>
    </lineage>
</organism>
<accession>A0AA86JNW3</accession>
<dbReference type="Proteomes" id="UP000789738">
    <property type="component" value="Unassembled WGS sequence"/>
</dbReference>
<evidence type="ECO:0000313" key="1">
    <source>
        <dbReference type="EMBL" id="CAG9703697.1"/>
    </source>
</evidence>
<dbReference type="EMBL" id="CAKJVE010000004">
    <property type="protein sequence ID" value="CAG9703697.1"/>
    <property type="molecule type" value="Genomic_DNA"/>
</dbReference>
<dbReference type="AlphaFoldDB" id="A0AA86JNW3"/>
<proteinExistence type="predicted"/>
<evidence type="ECO:0000313" key="2">
    <source>
        <dbReference type="Proteomes" id="UP000789738"/>
    </source>
</evidence>
<comment type="caution">
    <text evidence="1">The sequence shown here is derived from an EMBL/GenBank/DDBJ whole genome shotgun (WGS) entry which is preliminary data.</text>
</comment>